<dbReference type="Proteomes" id="UP000030747">
    <property type="component" value="Unassembled WGS sequence"/>
</dbReference>
<dbReference type="OrthoDB" id="73371at2759"/>
<dbReference type="RefSeq" id="XP_013229718.1">
    <property type="nucleotide sequence ID" value="XM_013374264.1"/>
</dbReference>
<name>U6KPY3_EIMTE</name>
<dbReference type="GeneID" id="25254915"/>
<reference evidence="1" key="1">
    <citation type="submission" date="2013-10" db="EMBL/GenBank/DDBJ databases">
        <title>Genomic analysis of the causative agents of coccidiosis in chickens.</title>
        <authorList>
            <person name="Reid A.J."/>
            <person name="Blake D."/>
            <person name="Billington K."/>
            <person name="Browne H."/>
            <person name="Dunn M."/>
            <person name="Hung S."/>
            <person name="Kawahara F."/>
            <person name="Miranda-Saavedra D."/>
            <person name="Mourier T."/>
            <person name="Nagra H."/>
            <person name="Otto T.D."/>
            <person name="Rawlings N."/>
            <person name="Sanchez A."/>
            <person name="Sanders M."/>
            <person name="Subramaniam C."/>
            <person name="Tay Y."/>
            <person name="Dear P."/>
            <person name="Doerig C."/>
            <person name="Gruber A."/>
            <person name="Parkinson J."/>
            <person name="Shirley M."/>
            <person name="Wan K.L."/>
            <person name="Berriman M."/>
            <person name="Tomley F."/>
            <person name="Pain A."/>
        </authorList>
    </citation>
    <scope>NUCLEOTIDE SEQUENCE [LARGE SCALE GENOMIC DNA]</scope>
    <source>
        <strain evidence="1">Houghton</strain>
    </source>
</reference>
<dbReference type="PANTHER" id="PTHR35106">
    <property type="entry name" value="BNAA07G25190D PROTEIN"/>
    <property type="match status" value="1"/>
</dbReference>
<dbReference type="PANTHER" id="PTHR35106:SF1">
    <property type="entry name" value="CHORD DOMAIN-CONTAINING PROTEIN"/>
    <property type="match status" value="1"/>
</dbReference>
<keyword evidence="2" id="KW-1185">Reference proteome</keyword>
<reference evidence="1" key="2">
    <citation type="submission" date="2013-10" db="EMBL/GenBank/DDBJ databases">
        <authorList>
            <person name="Aslett M."/>
        </authorList>
    </citation>
    <scope>NUCLEOTIDE SEQUENCE [LARGE SCALE GENOMIC DNA]</scope>
    <source>
        <strain evidence="1">Houghton</strain>
    </source>
</reference>
<protein>
    <submittedName>
        <fullName evidence="1">Uncharacterized protein</fullName>
    </submittedName>
</protein>
<sequence>MSSPAASKNLCSRCHSYFDEKDESDKCVFHPKTFVCRYHPEGDKYYAAVDLNASHKGWHGKCWECCGSEDKDAPGCASGPHTKY</sequence>
<gene>
    <name evidence="1" type="ORF">ETH_00029110</name>
</gene>
<dbReference type="OMA" id="RCKASYD"/>
<evidence type="ECO:0000313" key="2">
    <source>
        <dbReference type="Proteomes" id="UP000030747"/>
    </source>
</evidence>
<dbReference type="VEuPathDB" id="ToxoDB:ETH_00029110"/>
<evidence type="ECO:0000313" key="1">
    <source>
        <dbReference type="EMBL" id="CDJ38963.1"/>
    </source>
</evidence>
<accession>U6KPY3</accession>
<dbReference type="VEuPathDB" id="ToxoDB:ETH2_1322200"/>
<dbReference type="EMBL" id="HG674134">
    <property type="protein sequence ID" value="CDJ38963.1"/>
    <property type="molecule type" value="Genomic_DNA"/>
</dbReference>
<organism evidence="1 2">
    <name type="scientific">Eimeria tenella</name>
    <name type="common">Coccidian parasite</name>
    <dbReference type="NCBI Taxonomy" id="5802"/>
    <lineage>
        <taxon>Eukaryota</taxon>
        <taxon>Sar</taxon>
        <taxon>Alveolata</taxon>
        <taxon>Apicomplexa</taxon>
        <taxon>Conoidasida</taxon>
        <taxon>Coccidia</taxon>
        <taxon>Eucoccidiorida</taxon>
        <taxon>Eimeriorina</taxon>
        <taxon>Eimeriidae</taxon>
        <taxon>Eimeria</taxon>
    </lineage>
</organism>
<proteinExistence type="predicted"/>
<dbReference type="AlphaFoldDB" id="U6KPY3"/>